<dbReference type="Proteomes" id="UP000321250">
    <property type="component" value="Unassembled WGS sequence"/>
</dbReference>
<name>A0A5C6UAP3_9SPHN</name>
<gene>
    <name evidence="1" type="ORF">FSB78_02605</name>
</gene>
<dbReference type="AlphaFoldDB" id="A0A5C6UAP3"/>
<dbReference type="OrthoDB" id="7507651at2"/>
<reference evidence="1 2" key="1">
    <citation type="journal article" date="2013" name="Antonie Van Leeuwenhoek">
        <title>Sphingomonas ginsenosidivorax sp. nov., with the ability to transform ginsenosides.</title>
        <authorList>
            <person name="Jin X.F."/>
            <person name="Kim J.K."/>
            <person name="Liu Q.M."/>
            <person name="Kang M.S."/>
            <person name="He D."/>
            <person name="Jin F.X."/>
            <person name="Kim S.C."/>
            <person name="Im W.T."/>
        </authorList>
    </citation>
    <scope>NUCLEOTIDE SEQUENCE [LARGE SCALE GENOMIC DNA]</scope>
    <source>
        <strain evidence="1 2">KHI67</strain>
    </source>
</reference>
<sequence>MTPYPTLEAERDDKNLVILQSLICLLREKNILSRADIEELCATVQARATDQAHDPLPCAAKSAQAAASEIARIGDYVGHRYGGKHRRAN</sequence>
<keyword evidence="2" id="KW-1185">Reference proteome</keyword>
<dbReference type="EMBL" id="VOQR01000001">
    <property type="protein sequence ID" value="TXC69963.1"/>
    <property type="molecule type" value="Genomic_DNA"/>
</dbReference>
<organism evidence="1 2">
    <name type="scientific">Sphingomonas ginsenosidivorax</name>
    <dbReference type="NCBI Taxonomy" id="862135"/>
    <lineage>
        <taxon>Bacteria</taxon>
        <taxon>Pseudomonadati</taxon>
        <taxon>Pseudomonadota</taxon>
        <taxon>Alphaproteobacteria</taxon>
        <taxon>Sphingomonadales</taxon>
        <taxon>Sphingomonadaceae</taxon>
        <taxon>Sphingomonas</taxon>
    </lineage>
</organism>
<proteinExistence type="predicted"/>
<accession>A0A5C6UAP3</accession>
<dbReference type="RefSeq" id="WP_147079690.1">
    <property type="nucleotide sequence ID" value="NZ_VOQR01000001.1"/>
</dbReference>
<protein>
    <submittedName>
        <fullName evidence="1">Uncharacterized protein</fullName>
    </submittedName>
</protein>
<evidence type="ECO:0000313" key="1">
    <source>
        <dbReference type="EMBL" id="TXC69963.1"/>
    </source>
</evidence>
<comment type="caution">
    <text evidence="1">The sequence shown here is derived from an EMBL/GenBank/DDBJ whole genome shotgun (WGS) entry which is preliminary data.</text>
</comment>
<evidence type="ECO:0000313" key="2">
    <source>
        <dbReference type="Proteomes" id="UP000321250"/>
    </source>
</evidence>